<dbReference type="EMBL" id="MT143311">
    <property type="protein sequence ID" value="QJA95402.1"/>
    <property type="molecule type" value="Genomic_DNA"/>
</dbReference>
<organism evidence="2">
    <name type="scientific">viral metagenome</name>
    <dbReference type="NCBI Taxonomy" id="1070528"/>
    <lineage>
        <taxon>unclassified sequences</taxon>
        <taxon>metagenomes</taxon>
        <taxon>organismal metagenomes</taxon>
    </lineage>
</organism>
<gene>
    <name evidence="1" type="ORF">MM415A00442_0007</name>
    <name evidence="2" type="ORF">MM415B05409_0010</name>
</gene>
<dbReference type="AlphaFoldDB" id="A0A6M3LPE8"/>
<accession>A0A6M3LPE8</accession>
<protein>
    <submittedName>
        <fullName evidence="2">Uncharacterized protein</fullName>
    </submittedName>
</protein>
<reference evidence="2" key="1">
    <citation type="submission" date="2020-03" db="EMBL/GenBank/DDBJ databases">
        <title>The deep terrestrial virosphere.</title>
        <authorList>
            <person name="Holmfeldt K."/>
            <person name="Nilsson E."/>
            <person name="Simone D."/>
            <person name="Lopez-Fernandez M."/>
            <person name="Wu X."/>
            <person name="de Brujin I."/>
            <person name="Lundin D."/>
            <person name="Andersson A."/>
            <person name="Bertilsson S."/>
            <person name="Dopson M."/>
        </authorList>
    </citation>
    <scope>NUCLEOTIDE SEQUENCE</scope>
    <source>
        <strain evidence="1">MM415A00442</strain>
        <strain evidence="2">MM415B05409</strain>
    </source>
</reference>
<evidence type="ECO:0000313" key="2">
    <source>
        <dbReference type="EMBL" id="QJA95402.1"/>
    </source>
</evidence>
<dbReference type="EMBL" id="MT142480">
    <property type="protein sequence ID" value="QJA82124.1"/>
    <property type="molecule type" value="Genomic_DNA"/>
</dbReference>
<name>A0A6M3LPE8_9ZZZZ</name>
<sequence length="57" mass="6396">MNIKTILTITIAFRNDKDIKEVQDLSKEVKGYKQADIYLAGLRSLAGMNKKAKALVK</sequence>
<evidence type="ECO:0000313" key="1">
    <source>
        <dbReference type="EMBL" id="QJA82124.1"/>
    </source>
</evidence>
<proteinExistence type="predicted"/>